<organism evidence="2 3">
    <name type="scientific">Artemisia annua</name>
    <name type="common">Sweet wormwood</name>
    <dbReference type="NCBI Taxonomy" id="35608"/>
    <lineage>
        <taxon>Eukaryota</taxon>
        <taxon>Viridiplantae</taxon>
        <taxon>Streptophyta</taxon>
        <taxon>Embryophyta</taxon>
        <taxon>Tracheophyta</taxon>
        <taxon>Spermatophyta</taxon>
        <taxon>Magnoliopsida</taxon>
        <taxon>eudicotyledons</taxon>
        <taxon>Gunneridae</taxon>
        <taxon>Pentapetalae</taxon>
        <taxon>asterids</taxon>
        <taxon>campanulids</taxon>
        <taxon>Asterales</taxon>
        <taxon>Asteraceae</taxon>
        <taxon>Asteroideae</taxon>
        <taxon>Anthemideae</taxon>
        <taxon>Artemisiinae</taxon>
        <taxon>Artemisia</taxon>
    </lineage>
</organism>
<evidence type="ECO:0000313" key="2">
    <source>
        <dbReference type="EMBL" id="PWA98297.1"/>
    </source>
</evidence>
<reference evidence="2 3" key="1">
    <citation type="journal article" date="2018" name="Mol. Plant">
        <title>The genome of Artemisia annua provides insight into the evolution of Asteraceae family and artemisinin biosynthesis.</title>
        <authorList>
            <person name="Shen Q."/>
            <person name="Zhang L."/>
            <person name="Liao Z."/>
            <person name="Wang S."/>
            <person name="Yan T."/>
            <person name="Shi P."/>
            <person name="Liu M."/>
            <person name="Fu X."/>
            <person name="Pan Q."/>
            <person name="Wang Y."/>
            <person name="Lv Z."/>
            <person name="Lu X."/>
            <person name="Zhang F."/>
            <person name="Jiang W."/>
            <person name="Ma Y."/>
            <person name="Chen M."/>
            <person name="Hao X."/>
            <person name="Li L."/>
            <person name="Tang Y."/>
            <person name="Lv G."/>
            <person name="Zhou Y."/>
            <person name="Sun X."/>
            <person name="Brodelius P.E."/>
            <person name="Rose J.K.C."/>
            <person name="Tang K."/>
        </authorList>
    </citation>
    <scope>NUCLEOTIDE SEQUENCE [LARGE SCALE GENOMIC DNA]</scope>
    <source>
        <strain evidence="3">cv. Huhao1</strain>
        <tissue evidence="2">Leaf</tissue>
    </source>
</reference>
<feature type="transmembrane region" description="Helical" evidence="1">
    <location>
        <begin position="32"/>
        <end position="51"/>
    </location>
</feature>
<dbReference type="STRING" id="35608.A0A2U1QK21"/>
<sequence>MESSNKKYVQGAQELQRIHPLLRRIAMIKMEVIGISCLAWIAFWVLIMLVYGKRDPIIHKDYSLEINDRHEIPMMNVQYGILFYVKSWNEFNQKYPLGTHSRIDIENTIISDYVHTVREYCAYELKWFIRRPDFPTPTPFCSKLQHMHKELGAYALKEI</sequence>
<evidence type="ECO:0000313" key="3">
    <source>
        <dbReference type="Proteomes" id="UP000245207"/>
    </source>
</evidence>
<name>A0A2U1QK21_ARTAN</name>
<comment type="caution">
    <text evidence="2">The sequence shown here is derived from an EMBL/GenBank/DDBJ whole genome shotgun (WGS) entry which is preliminary data.</text>
</comment>
<dbReference type="EMBL" id="PKPP01000073">
    <property type="protein sequence ID" value="PWA98297.1"/>
    <property type="molecule type" value="Genomic_DNA"/>
</dbReference>
<dbReference type="OrthoDB" id="10250354at2759"/>
<keyword evidence="3" id="KW-1185">Reference proteome</keyword>
<keyword evidence="1" id="KW-0812">Transmembrane</keyword>
<accession>A0A2U1QK21</accession>
<evidence type="ECO:0000256" key="1">
    <source>
        <dbReference type="SAM" id="Phobius"/>
    </source>
</evidence>
<keyword evidence="1" id="KW-0472">Membrane</keyword>
<protein>
    <submittedName>
        <fullName evidence="2">Chaperone protein dnaJ 49</fullName>
    </submittedName>
</protein>
<gene>
    <name evidence="2" type="ORF">CTI12_AA021110</name>
</gene>
<dbReference type="AlphaFoldDB" id="A0A2U1QK21"/>
<proteinExistence type="predicted"/>
<dbReference type="Proteomes" id="UP000245207">
    <property type="component" value="Unassembled WGS sequence"/>
</dbReference>
<keyword evidence="1" id="KW-1133">Transmembrane helix</keyword>